<dbReference type="WBParaSite" id="ES5_v2.g26393.t1">
    <property type="protein sequence ID" value="ES5_v2.g26393.t1"/>
    <property type="gene ID" value="ES5_v2.g26393"/>
</dbReference>
<evidence type="ECO:0000313" key="2">
    <source>
        <dbReference type="WBParaSite" id="ES5_v2.g26393.t1"/>
    </source>
</evidence>
<reference evidence="2" key="1">
    <citation type="submission" date="2022-11" db="UniProtKB">
        <authorList>
            <consortium name="WormBaseParasite"/>
        </authorList>
    </citation>
    <scope>IDENTIFICATION</scope>
</reference>
<organism evidence="1 2">
    <name type="scientific">Panagrolaimus sp. ES5</name>
    <dbReference type="NCBI Taxonomy" id="591445"/>
    <lineage>
        <taxon>Eukaryota</taxon>
        <taxon>Metazoa</taxon>
        <taxon>Ecdysozoa</taxon>
        <taxon>Nematoda</taxon>
        <taxon>Chromadorea</taxon>
        <taxon>Rhabditida</taxon>
        <taxon>Tylenchina</taxon>
        <taxon>Panagrolaimomorpha</taxon>
        <taxon>Panagrolaimoidea</taxon>
        <taxon>Panagrolaimidae</taxon>
        <taxon>Panagrolaimus</taxon>
    </lineage>
</organism>
<proteinExistence type="predicted"/>
<dbReference type="Proteomes" id="UP000887579">
    <property type="component" value="Unplaced"/>
</dbReference>
<protein>
    <submittedName>
        <fullName evidence="2">Uncharacterized protein</fullName>
    </submittedName>
</protein>
<evidence type="ECO:0000313" key="1">
    <source>
        <dbReference type="Proteomes" id="UP000887579"/>
    </source>
</evidence>
<accession>A0AC34G9C6</accession>
<name>A0AC34G9C6_9BILA</name>
<sequence length="98" mass="10953">MKLFIFAIFALIILQAAMAKPIENGEEEVEIDRAKLHKAIKNLGKFQKALKQIEAKYQAQEWDAAPQQKAIHKKSWGSDVVTIGKGFGSLIDVIGKIF</sequence>